<protein>
    <submittedName>
        <fullName evidence="3">Amino-acid racemase</fullName>
    </submittedName>
</protein>
<organism evidence="3 4">
    <name type="scientific">Planosporangium flavigriseum</name>
    <dbReference type="NCBI Taxonomy" id="373681"/>
    <lineage>
        <taxon>Bacteria</taxon>
        <taxon>Bacillati</taxon>
        <taxon>Actinomycetota</taxon>
        <taxon>Actinomycetes</taxon>
        <taxon>Micromonosporales</taxon>
        <taxon>Micromonosporaceae</taxon>
        <taxon>Planosporangium</taxon>
    </lineage>
</organism>
<dbReference type="RefSeq" id="WP_168071818.1">
    <property type="nucleotide sequence ID" value="NZ_BAAAQJ010000003.1"/>
</dbReference>
<sequence>MFLNNLVSQNPAFARAAIELHQSGELPPDTYVIDLDMLGINAETLCGEAHRLGLDVIAMTKQFGRNPVALEKLRASGVDSFVAVDMTCARAIRDADQPVGHIGHLVQIPRHSAPEAAAMAPQNWTVFDDTKAAEAAAAAAAIGRDQRLLARVYDEDGLVIETHAGGFDADDIEAVAQRLDALEGAHFGGITSYPALVFDREAHKVVPSPNLRTLSRAVERLHKAGWTDVAVNGPGETSTVNLAMLADAGVTQVEPGHGFTATGAYHAFAELPERPAMLYLSEVSHLDGDTAFCFGGGLYLCIGSVDYQPQALVGADYETAVKQRVDATLSQNHQVIDFYGRLAQTPQRSLRPGDSVVFCFRAQAFYTRSLVAPVSGIQSGNPRVEGLFTVDGRKVSV</sequence>
<feature type="domain" description="YhfX-like C-terminal" evidence="2">
    <location>
        <begin position="278"/>
        <end position="384"/>
    </location>
</feature>
<name>A0A8J3PNZ5_9ACTN</name>
<evidence type="ECO:0000259" key="2">
    <source>
        <dbReference type="Pfam" id="PF21279"/>
    </source>
</evidence>
<evidence type="ECO:0000313" key="4">
    <source>
        <dbReference type="Proteomes" id="UP000653674"/>
    </source>
</evidence>
<dbReference type="SUPFAM" id="SSF51419">
    <property type="entry name" value="PLP-binding barrel"/>
    <property type="match status" value="1"/>
</dbReference>
<accession>A0A8J3PNZ5</accession>
<dbReference type="Pfam" id="PF01168">
    <property type="entry name" value="Ala_racemase_N"/>
    <property type="match status" value="1"/>
</dbReference>
<dbReference type="InterPro" id="IPR048449">
    <property type="entry name" value="YhfX-like_C"/>
</dbReference>
<dbReference type="Gene3D" id="2.40.37.30">
    <property type="match status" value="2"/>
</dbReference>
<evidence type="ECO:0000259" key="1">
    <source>
        <dbReference type="Pfam" id="PF01168"/>
    </source>
</evidence>
<feature type="domain" description="Alanine racemase N-terminal" evidence="1">
    <location>
        <begin position="33"/>
        <end position="258"/>
    </location>
</feature>
<reference evidence="3" key="1">
    <citation type="submission" date="2021-01" db="EMBL/GenBank/DDBJ databases">
        <title>Whole genome shotgun sequence of Planosporangium flavigriseum NBRC 105377.</title>
        <authorList>
            <person name="Komaki H."/>
            <person name="Tamura T."/>
        </authorList>
    </citation>
    <scope>NUCLEOTIDE SEQUENCE</scope>
    <source>
        <strain evidence="3">NBRC 105377</strain>
    </source>
</reference>
<dbReference type="InterPro" id="IPR001608">
    <property type="entry name" value="Ala_racemase_N"/>
</dbReference>
<gene>
    <name evidence="3" type="ORF">Pfl04_29050</name>
</gene>
<dbReference type="Proteomes" id="UP000653674">
    <property type="component" value="Unassembled WGS sequence"/>
</dbReference>
<comment type="caution">
    <text evidence="3">The sequence shown here is derived from an EMBL/GenBank/DDBJ whole genome shotgun (WGS) entry which is preliminary data.</text>
</comment>
<dbReference type="InterPro" id="IPR029066">
    <property type="entry name" value="PLP-binding_barrel"/>
</dbReference>
<dbReference type="Pfam" id="PF21279">
    <property type="entry name" value="YhfX-like_C"/>
    <property type="match status" value="1"/>
</dbReference>
<dbReference type="EMBL" id="BONU01000018">
    <property type="protein sequence ID" value="GIG74501.1"/>
    <property type="molecule type" value="Genomic_DNA"/>
</dbReference>
<proteinExistence type="predicted"/>
<dbReference type="AlphaFoldDB" id="A0A8J3PNZ5"/>
<evidence type="ECO:0000313" key="3">
    <source>
        <dbReference type="EMBL" id="GIG74501.1"/>
    </source>
</evidence>
<keyword evidence="4" id="KW-1185">Reference proteome</keyword>